<comment type="similarity">
    <text evidence="9">In the C-terminal section; belongs to the flavoprotein pyridine nucleotide cytochrome reductase family.</text>
</comment>
<dbReference type="InterPro" id="IPR001433">
    <property type="entry name" value="OxRdtase_FAD/NAD-bd"/>
</dbReference>
<feature type="binding site" evidence="9">
    <location>
        <begin position="21"/>
        <end position="26"/>
    </location>
    <ligand>
        <name>FMN</name>
        <dbReference type="ChEBI" id="CHEBI:58210"/>
    </ligand>
</feature>
<sequence>MPPPHPIPPLPPRRILILYGSETGTAADLAHELSHLTERHHFATTCLSASSLSPFSSLPSWPIVIFVTATTGQGDMPANVLAFWRFLLRRKLPGDWLRHTEFTTFGCGDTGYKKFNWAVRKVHKRLLQLGAKEVAERGEGDEQHAEGIDGAFIPWSNRLLEVLLEKYPLPNGLTPIPSDQLLPPKWILELDDSVVSDPPADITTHIHVPRPNSFLGTIAHNTRVTPATHWQDVRHITITLPHPVSYVPGDTVSLLPKNFPDDVSHLLALQSWAPIADHPLRLIPNPSIPPDFLPLSPIPHPVAPLTLRTLFTHHLDITAVPRRSFFAVIACLSVDETQRERLKEFTDPEYVDELYDYTTRPRRSILEVLQEFNGVRVPLPMLLEVLPLLRERQFSIASSDKGCQPPPTLAGGAAVSPNTSSVELLVAVVRYRTIIKKMRYGVCTRWLSSLEPGAPLTLVFNTGTLTRAGDDWARPAVMVAPGTGVAPMRALVWERVHRVSGAGGILFFGARNRDADFFFAREWPSALKVYTAFSRDQKAKRYVQHVLREHGREVYEALVKRRGVLYVCGSSGRMPAAVREALVEVVAEVEGGGTEAAERVVEGLEKEGRWREETWG</sequence>
<evidence type="ECO:0000256" key="9">
    <source>
        <dbReference type="HAMAP-Rule" id="MF_03178"/>
    </source>
</evidence>
<dbReference type="InterPro" id="IPR017927">
    <property type="entry name" value="FAD-bd_FR_type"/>
</dbReference>
<feature type="binding site" evidence="9">
    <location>
        <begin position="441"/>
        <end position="444"/>
    </location>
    <ligand>
        <name>FAD</name>
        <dbReference type="ChEBI" id="CHEBI:57692"/>
    </ligand>
</feature>
<keyword evidence="5 9" id="KW-0288">FMN</keyword>
<evidence type="ECO:0000256" key="6">
    <source>
        <dbReference type="ARBA" id="ARBA00022827"/>
    </source>
</evidence>
<dbReference type="PANTHER" id="PTHR19384">
    <property type="entry name" value="NITRIC OXIDE SYNTHASE-RELATED"/>
    <property type="match status" value="1"/>
</dbReference>
<feature type="domain" description="Flavodoxin-like" evidence="10">
    <location>
        <begin position="15"/>
        <end position="160"/>
    </location>
</feature>
<reference evidence="12 13" key="1">
    <citation type="submission" date="2024-02" db="EMBL/GenBank/DDBJ databases">
        <title>Discinaceae phylogenomics.</title>
        <authorList>
            <person name="Dirks A.C."/>
            <person name="James T.Y."/>
        </authorList>
    </citation>
    <scope>NUCLEOTIDE SEQUENCE [LARGE SCALE GENOMIC DNA]</scope>
    <source>
        <strain evidence="12 13">ACD0624</strain>
    </source>
</reference>
<comment type="function">
    <text evidence="9">NADPH-dependent reductase which is a central component of the cytosolic iron-sulfur (Fe-S) protein assembly (CIA) machinery. Transfers electrons from NADPH via its FAD and FMN prosthetic groups to the [2Fe-2S] cluster of DRE2, another key component of the CIA machinery. In turn, this reduced cluster provides electrons for assembly of cytosolic iron-sulfur cluster proteins. Positively controls H(2)O(2)-induced cell death.</text>
</comment>
<keyword evidence="4 9" id="KW-0285">Flavoprotein</keyword>
<comment type="cofactor">
    <cofactor evidence="2 9">
        <name>FAD</name>
        <dbReference type="ChEBI" id="CHEBI:57692"/>
    </cofactor>
</comment>
<comment type="catalytic activity">
    <reaction evidence="9">
        <text>2 oxidized [2Fe-2S]-[protein] + NADPH = 2 reduced [2Fe-2S]-[protein] + NADP(+) + H(+)</text>
        <dbReference type="Rhea" id="RHEA:67716"/>
        <dbReference type="Rhea" id="RHEA-COMP:17327"/>
        <dbReference type="Rhea" id="RHEA-COMP:17328"/>
        <dbReference type="ChEBI" id="CHEBI:15378"/>
        <dbReference type="ChEBI" id="CHEBI:33737"/>
        <dbReference type="ChEBI" id="CHEBI:33738"/>
        <dbReference type="ChEBI" id="CHEBI:57783"/>
        <dbReference type="ChEBI" id="CHEBI:58349"/>
    </reaction>
</comment>
<dbReference type="EMBL" id="JBBBZM010000097">
    <property type="protein sequence ID" value="KAL0634324.1"/>
    <property type="molecule type" value="Genomic_DNA"/>
</dbReference>
<dbReference type="SUPFAM" id="SSF63380">
    <property type="entry name" value="Riboflavin synthase domain-like"/>
    <property type="match status" value="1"/>
</dbReference>
<evidence type="ECO:0000256" key="3">
    <source>
        <dbReference type="ARBA" id="ARBA00022490"/>
    </source>
</evidence>
<dbReference type="InterPro" id="IPR017938">
    <property type="entry name" value="Riboflavin_synthase-like_b-brl"/>
</dbReference>
<dbReference type="InterPro" id="IPR039261">
    <property type="entry name" value="FNR_nucleotide-bd"/>
</dbReference>
<dbReference type="InterPro" id="IPR008254">
    <property type="entry name" value="Flavodoxin/NO_synth"/>
</dbReference>
<keyword evidence="6 9" id="KW-0274">FAD</keyword>
<feature type="binding site" evidence="9">
    <location>
        <begin position="69"/>
        <end position="72"/>
    </location>
    <ligand>
        <name>FMN</name>
        <dbReference type="ChEBI" id="CHEBI:58210"/>
    </ligand>
</feature>
<dbReference type="InterPro" id="IPR029039">
    <property type="entry name" value="Flavoprotein-like_sf"/>
</dbReference>
<name>A0ABR3GEI1_9PEZI</name>
<keyword evidence="13" id="KW-1185">Reference proteome</keyword>
<evidence type="ECO:0000313" key="12">
    <source>
        <dbReference type="EMBL" id="KAL0634324.1"/>
    </source>
</evidence>
<dbReference type="Pfam" id="PF00667">
    <property type="entry name" value="FAD_binding_1"/>
    <property type="match status" value="1"/>
</dbReference>
<dbReference type="SUPFAM" id="SSF52343">
    <property type="entry name" value="Ferredoxin reductase-like, C-terminal NADP-linked domain"/>
    <property type="match status" value="1"/>
</dbReference>
<organism evidence="12 13">
    <name type="scientific">Discina gigas</name>
    <dbReference type="NCBI Taxonomy" id="1032678"/>
    <lineage>
        <taxon>Eukaryota</taxon>
        <taxon>Fungi</taxon>
        <taxon>Dikarya</taxon>
        <taxon>Ascomycota</taxon>
        <taxon>Pezizomycotina</taxon>
        <taxon>Pezizomycetes</taxon>
        <taxon>Pezizales</taxon>
        <taxon>Discinaceae</taxon>
        <taxon>Discina</taxon>
    </lineage>
</organism>
<dbReference type="InterPro" id="IPR001094">
    <property type="entry name" value="Flavdoxin-like"/>
</dbReference>
<feature type="binding site" evidence="9">
    <location>
        <position position="362"/>
    </location>
    <ligand>
        <name>FAD</name>
        <dbReference type="ChEBI" id="CHEBI:57692"/>
    </ligand>
</feature>
<evidence type="ECO:0000256" key="4">
    <source>
        <dbReference type="ARBA" id="ARBA00022630"/>
    </source>
</evidence>
<comment type="subunit">
    <text evidence="9">Interacts with DRE2; as part of the cytosolic iron-sulfur (Fe-S) protein assembly (CIA) machinery.</text>
</comment>
<feature type="binding site" evidence="9">
    <location>
        <position position="483"/>
    </location>
    <ligand>
        <name>NADP(+)</name>
        <dbReference type="ChEBI" id="CHEBI:58349"/>
    </ligand>
</feature>
<comment type="caution">
    <text evidence="9">Lacks conserved residue(s) required for the propagation of feature annotation.</text>
</comment>
<evidence type="ECO:0000259" key="10">
    <source>
        <dbReference type="PROSITE" id="PS50902"/>
    </source>
</evidence>
<dbReference type="Gene3D" id="2.40.30.10">
    <property type="entry name" value="Translation factors"/>
    <property type="match status" value="1"/>
</dbReference>
<keyword evidence="3 9" id="KW-0963">Cytoplasm</keyword>
<dbReference type="InterPro" id="IPR001709">
    <property type="entry name" value="Flavoprot_Pyr_Nucl_cyt_Rdtase"/>
</dbReference>
<dbReference type="EC" id="1.18.1.-" evidence="9"/>
<dbReference type="Pfam" id="PF00258">
    <property type="entry name" value="Flavodoxin_1"/>
    <property type="match status" value="1"/>
</dbReference>
<dbReference type="InterPro" id="IPR023173">
    <property type="entry name" value="NADPH_Cyt_P450_Rdtase_alpha"/>
</dbReference>
<dbReference type="HAMAP" id="MF_03178">
    <property type="entry name" value="NDOR1"/>
    <property type="match status" value="1"/>
</dbReference>
<dbReference type="PROSITE" id="PS51384">
    <property type="entry name" value="FAD_FR"/>
    <property type="match status" value="1"/>
</dbReference>
<comment type="similarity">
    <text evidence="9">In the N-terminal section; belongs to the flavodoxin family.</text>
</comment>
<dbReference type="PRINTS" id="PR00369">
    <property type="entry name" value="FLAVODOXIN"/>
</dbReference>
<dbReference type="InterPro" id="IPR003097">
    <property type="entry name" value="CysJ-like_FAD-binding"/>
</dbReference>
<comment type="subcellular location">
    <subcellularLocation>
        <location evidence="9">Cytoplasm</location>
    </subcellularLocation>
    <subcellularLocation>
        <location evidence="9">Mitochondrion</location>
    </subcellularLocation>
    <text evidence="9">Relocalizes to mitochondria after H(2)O(2) exposure.</text>
</comment>
<keyword evidence="9" id="KW-0496">Mitochondrion</keyword>
<dbReference type="InterPro" id="IPR028879">
    <property type="entry name" value="NDOR1"/>
</dbReference>
<dbReference type="Proteomes" id="UP001447188">
    <property type="component" value="Unassembled WGS sequence"/>
</dbReference>
<feature type="binding site" evidence="9">
    <location>
        <begin position="534"/>
        <end position="535"/>
    </location>
    <ligand>
        <name>NADP(+)</name>
        <dbReference type="ChEBI" id="CHEBI:58349"/>
    </ligand>
</feature>
<dbReference type="Gene3D" id="1.20.990.10">
    <property type="entry name" value="NADPH-cytochrome p450 Reductase, Chain A, domain 3"/>
    <property type="match status" value="1"/>
</dbReference>
<comment type="caution">
    <text evidence="12">The sequence shown here is derived from an EMBL/GenBank/DDBJ whole genome shotgun (WGS) entry which is preliminary data.</text>
</comment>
<evidence type="ECO:0000256" key="7">
    <source>
        <dbReference type="ARBA" id="ARBA00022857"/>
    </source>
</evidence>
<feature type="domain" description="FAD-binding FR-type" evidence="11">
    <location>
        <begin position="211"/>
        <end position="468"/>
    </location>
</feature>
<dbReference type="PROSITE" id="PS50902">
    <property type="entry name" value="FLAVODOXIN_LIKE"/>
    <property type="match status" value="1"/>
</dbReference>
<evidence type="ECO:0000256" key="1">
    <source>
        <dbReference type="ARBA" id="ARBA00001917"/>
    </source>
</evidence>
<dbReference type="PANTHER" id="PTHR19384:SF10">
    <property type="entry name" value="NADPH-DEPENDENT DIFLAVIN OXIDOREDUCTASE 1"/>
    <property type="match status" value="1"/>
</dbReference>
<feature type="binding site" evidence="9">
    <location>
        <position position="142"/>
    </location>
    <ligand>
        <name>FMN</name>
        <dbReference type="ChEBI" id="CHEBI:58210"/>
    </ligand>
</feature>
<comment type="cofactor">
    <cofactor evidence="1 9">
        <name>FMN</name>
        <dbReference type="ChEBI" id="CHEBI:58210"/>
    </cofactor>
</comment>
<gene>
    <name evidence="9 12" type="primary">TAH18</name>
    <name evidence="12" type="ORF">Q9L58_006727</name>
</gene>
<dbReference type="SUPFAM" id="SSF52218">
    <property type="entry name" value="Flavoproteins"/>
    <property type="match status" value="1"/>
</dbReference>
<evidence type="ECO:0000256" key="5">
    <source>
        <dbReference type="ARBA" id="ARBA00022643"/>
    </source>
</evidence>
<evidence type="ECO:0000256" key="2">
    <source>
        <dbReference type="ARBA" id="ARBA00001974"/>
    </source>
</evidence>
<dbReference type="PRINTS" id="PR00371">
    <property type="entry name" value="FPNCR"/>
</dbReference>
<keyword evidence="8 9" id="KW-0560">Oxidoreductase</keyword>
<dbReference type="Gene3D" id="3.40.50.360">
    <property type="match status" value="1"/>
</dbReference>
<feature type="binding site" evidence="9">
    <location>
        <position position="615"/>
    </location>
    <ligand>
        <name>FAD</name>
        <dbReference type="ChEBI" id="CHEBI:57692"/>
    </ligand>
</feature>
<feature type="binding site" evidence="9">
    <location>
        <begin position="540"/>
        <end position="544"/>
    </location>
    <ligand>
        <name>NADP(+)</name>
        <dbReference type="ChEBI" id="CHEBI:58349"/>
    </ligand>
</feature>
<evidence type="ECO:0000256" key="8">
    <source>
        <dbReference type="ARBA" id="ARBA00023002"/>
    </source>
</evidence>
<protein>
    <recommendedName>
        <fullName evidence="9">NADPH-dependent diflavin oxidoreductase 1</fullName>
        <ecNumber evidence="9">1.18.1.-</ecNumber>
    </recommendedName>
    <alternativeName>
        <fullName evidence="9">NADPH-dependent FMN and FAD-containing oxidoreductase</fullName>
    </alternativeName>
</protein>
<evidence type="ECO:0000259" key="11">
    <source>
        <dbReference type="PROSITE" id="PS51384"/>
    </source>
</evidence>
<dbReference type="Pfam" id="PF00175">
    <property type="entry name" value="NAD_binding_1"/>
    <property type="match status" value="1"/>
</dbReference>
<dbReference type="Gene3D" id="3.40.50.80">
    <property type="entry name" value="Nucleotide-binding domain of ferredoxin-NADP reductase (FNR) module"/>
    <property type="match status" value="1"/>
</dbReference>
<evidence type="ECO:0000313" key="13">
    <source>
        <dbReference type="Proteomes" id="UP001447188"/>
    </source>
</evidence>
<proteinExistence type="inferred from homology"/>
<comment type="similarity">
    <text evidence="9">Belongs to the NADPH-dependent diflavin oxidoreductase NDOR1 family.</text>
</comment>
<keyword evidence="7 9" id="KW-0521">NADP</keyword>
<feature type="binding site" evidence="9">
    <location>
        <begin position="392"/>
        <end position="395"/>
    </location>
    <ligand>
        <name>FAD</name>
        <dbReference type="ChEBI" id="CHEBI:57692"/>
    </ligand>
</feature>
<accession>A0ABR3GEI1</accession>